<dbReference type="InterPro" id="IPR031825">
    <property type="entry name" value="RXLR"/>
</dbReference>
<keyword evidence="7" id="KW-1185">Reference proteome</keyword>
<evidence type="ECO:0000256" key="4">
    <source>
        <dbReference type="RuleBase" id="RU367124"/>
    </source>
</evidence>
<reference evidence="6" key="1">
    <citation type="submission" date="2022-12" db="EMBL/GenBank/DDBJ databases">
        <authorList>
            <person name="Webb A."/>
        </authorList>
    </citation>
    <scope>NUCLEOTIDE SEQUENCE</scope>
    <source>
        <strain evidence="6">Hp1</strain>
    </source>
</reference>
<dbReference type="Pfam" id="PF16810">
    <property type="entry name" value="RXLR"/>
    <property type="match status" value="1"/>
</dbReference>
<name>A0AAV0T6P6_HYABA</name>
<dbReference type="Proteomes" id="UP001162031">
    <property type="component" value="Unassembled WGS sequence"/>
</dbReference>
<comment type="caution">
    <text evidence="6">The sequence shown here is derived from an EMBL/GenBank/DDBJ whole genome shotgun (WGS) entry which is preliminary data.</text>
</comment>
<evidence type="ECO:0000313" key="6">
    <source>
        <dbReference type="EMBL" id="CAI5713607.1"/>
    </source>
</evidence>
<keyword evidence="3 4" id="KW-0964">Secreted</keyword>
<accession>A0AAV0T6P6</accession>
<feature type="region of interest" description="Disordered" evidence="5">
    <location>
        <begin position="32"/>
        <end position="74"/>
    </location>
</feature>
<gene>
    <name evidence="6" type="ORF">HBR001_LOCUS1079</name>
</gene>
<evidence type="ECO:0000256" key="5">
    <source>
        <dbReference type="SAM" id="MobiDB-lite"/>
    </source>
</evidence>
<comment type="similarity">
    <text evidence="2 4">Belongs to the RxLR effector family.</text>
</comment>
<feature type="compositionally biased region" description="Basic and acidic residues" evidence="5">
    <location>
        <begin position="40"/>
        <end position="61"/>
    </location>
</feature>
<comment type="function">
    <text evidence="4">Effector that suppresses plant defense responses during pathogen infection.</text>
</comment>
<feature type="chain" id="PRO_5043628476" description="RxLR effector protein" evidence="4">
    <location>
        <begin position="24"/>
        <end position="141"/>
    </location>
</feature>
<dbReference type="EMBL" id="CANTFL010000090">
    <property type="protein sequence ID" value="CAI5713607.1"/>
    <property type="molecule type" value="Genomic_DNA"/>
</dbReference>
<comment type="subcellular location">
    <subcellularLocation>
        <location evidence="1 4">Secreted</location>
    </subcellularLocation>
</comment>
<comment type="domain">
    <text evidence="4">The RxLR-dEER motif acts to carry the protein into the host cell cytoplasm through binding to cell surface phosphatidylinositol-3-phosphate.</text>
</comment>
<evidence type="ECO:0000256" key="1">
    <source>
        <dbReference type="ARBA" id="ARBA00004613"/>
    </source>
</evidence>
<keyword evidence="4" id="KW-0732">Signal</keyword>
<sequence length="141" mass="16208">MRRLCFDVLLAAVLFLVADVTTAALTVRRHETTNSTSLDSSDRTRALATEAKSDPTKSALREEEEEEEDAVDGASEERFGFIRSWVTRAIDKVVKLATYYKWIYSGKKPDDIKVFPGKTSHTGYYDFYFKRTHKHGDYVWN</sequence>
<proteinExistence type="inferred from homology"/>
<evidence type="ECO:0000256" key="2">
    <source>
        <dbReference type="ARBA" id="ARBA00010400"/>
    </source>
</evidence>
<evidence type="ECO:0000313" key="7">
    <source>
        <dbReference type="Proteomes" id="UP001162031"/>
    </source>
</evidence>
<organism evidence="6 7">
    <name type="scientific">Hyaloperonospora brassicae</name>
    <name type="common">Brassica downy mildew</name>
    <name type="synonym">Peronospora brassicae</name>
    <dbReference type="NCBI Taxonomy" id="162125"/>
    <lineage>
        <taxon>Eukaryota</taxon>
        <taxon>Sar</taxon>
        <taxon>Stramenopiles</taxon>
        <taxon>Oomycota</taxon>
        <taxon>Peronosporomycetes</taxon>
        <taxon>Peronosporales</taxon>
        <taxon>Peronosporaceae</taxon>
        <taxon>Hyaloperonospora</taxon>
    </lineage>
</organism>
<dbReference type="AlphaFoldDB" id="A0AAV0T6P6"/>
<feature type="signal peptide" evidence="4">
    <location>
        <begin position="1"/>
        <end position="23"/>
    </location>
</feature>
<protein>
    <recommendedName>
        <fullName evidence="4">RxLR effector protein</fullName>
    </recommendedName>
</protein>
<feature type="compositionally biased region" description="Acidic residues" evidence="5">
    <location>
        <begin position="62"/>
        <end position="71"/>
    </location>
</feature>
<evidence type="ECO:0000256" key="3">
    <source>
        <dbReference type="ARBA" id="ARBA00022525"/>
    </source>
</evidence>